<name>A0A8C4XIV2_FALTI</name>
<sequence>SIASDKLETSTPEACSPPTHSPCKSSQRSPADHAMGLGENLSGTAEMPYLPSASSLLPPETDWHWQFPLAQSKRGRVLPPPPNCSKTPGTPCQSHWDKPGRGAEPSVHTWGADEGVAPPPSNRCHPHLRSRSHQQVRIRPGG</sequence>
<proteinExistence type="predicted"/>
<organism evidence="2 3">
    <name type="scientific">Falco tinnunculus</name>
    <name type="common">Common kestrel</name>
    <dbReference type="NCBI Taxonomy" id="100819"/>
    <lineage>
        <taxon>Eukaryota</taxon>
        <taxon>Metazoa</taxon>
        <taxon>Chordata</taxon>
        <taxon>Craniata</taxon>
        <taxon>Vertebrata</taxon>
        <taxon>Euteleostomi</taxon>
        <taxon>Archelosauria</taxon>
        <taxon>Archosauria</taxon>
        <taxon>Dinosauria</taxon>
        <taxon>Saurischia</taxon>
        <taxon>Theropoda</taxon>
        <taxon>Coelurosauria</taxon>
        <taxon>Aves</taxon>
        <taxon>Neognathae</taxon>
        <taxon>Neoaves</taxon>
        <taxon>Telluraves</taxon>
        <taxon>Australaves</taxon>
        <taxon>Falconiformes</taxon>
        <taxon>Falconidae</taxon>
        <taxon>Falco</taxon>
    </lineage>
</organism>
<dbReference type="Ensembl" id="ENSFTIT00000001099.1">
    <property type="protein sequence ID" value="ENSFTIP00000001043.1"/>
    <property type="gene ID" value="ENSFTIG00000000737.1"/>
</dbReference>
<feature type="region of interest" description="Disordered" evidence="1">
    <location>
        <begin position="1"/>
        <end position="57"/>
    </location>
</feature>
<evidence type="ECO:0000313" key="3">
    <source>
        <dbReference type="Proteomes" id="UP000694562"/>
    </source>
</evidence>
<feature type="compositionally biased region" description="Basic residues" evidence="1">
    <location>
        <begin position="124"/>
        <end position="136"/>
    </location>
</feature>
<protein>
    <submittedName>
        <fullName evidence="2">Uncharacterized protein</fullName>
    </submittedName>
</protein>
<dbReference type="Proteomes" id="UP000694562">
    <property type="component" value="Unplaced"/>
</dbReference>
<evidence type="ECO:0000313" key="2">
    <source>
        <dbReference type="Ensembl" id="ENSFTIP00000001043.1"/>
    </source>
</evidence>
<dbReference type="AlphaFoldDB" id="A0A8C4XIV2"/>
<evidence type="ECO:0000256" key="1">
    <source>
        <dbReference type="SAM" id="MobiDB-lite"/>
    </source>
</evidence>
<feature type="region of interest" description="Disordered" evidence="1">
    <location>
        <begin position="72"/>
        <end position="142"/>
    </location>
</feature>
<reference evidence="2" key="1">
    <citation type="submission" date="2025-08" db="UniProtKB">
        <authorList>
            <consortium name="Ensembl"/>
        </authorList>
    </citation>
    <scope>IDENTIFICATION</scope>
</reference>
<feature type="compositionally biased region" description="Polar residues" evidence="1">
    <location>
        <begin position="84"/>
        <end position="93"/>
    </location>
</feature>
<keyword evidence="3" id="KW-1185">Reference proteome</keyword>
<accession>A0A8C4XIV2</accession>
<reference evidence="2" key="2">
    <citation type="submission" date="2025-09" db="UniProtKB">
        <authorList>
            <consortium name="Ensembl"/>
        </authorList>
    </citation>
    <scope>IDENTIFICATION</scope>
</reference>